<keyword evidence="2" id="KW-1185">Reference proteome</keyword>
<proteinExistence type="predicted"/>
<evidence type="ECO:0000313" key="2">
    <source>
        <dbReference type="Proteomes" id="UP000377803"/>
    </source>
</evidence>
<organism evidence="1 2">
    <name type="scientific">Candidatus Nanohalobium constans</name>
    <dbReference type="NCBI Taxonomy" id="2565781"/>
    <lineage>
        <taxon>Archaea</taxon>
        <taxon>Candidatus Nanohalarchaeota</taxon>
        <taxon>Candidatus Nanohalobia</taxon>
        <taxon>Candidatus Nanohalobiales</taxon>
        <taxon>Candidatus Nanohalobiaceae</taxon>
        <taxon>Candidatus Nanohalobium</taxon>
    </lineage>
</organism>
<dbReference type="Proteomes" id="UP000377803">
    <property type="component" value="Chromosome"/>
</dbReference>
<accession>A0A5Q0UFF4</accession>
<dbReference type="EMBL" id="CP040089">
    <property type="protein sequence ID" value="QGA80318.1"/>
    <property type="molecule type" value="Genomic_DNA"/>
</dbReference>
<gene>
    <name evidence="1" type="ORF">LC1Nh_0417</name>
</gene>
<name>A0A5Q0UFF4_9ARCH</name>
<reference evidence="2" key="1">
    <citation type="submission" date="2019-05" db="EMBL/GenBank/DDBJ databases">
        <title>Candidatus Nanohalobium constans, a novel model system to study the DPANN nano-sized archaea: genomic and physiological characterization of a nanoarchaeon co-cultured with its chitinotrophic host.</title>
        <authorList>
            <person name="La Cono V."/>
            <person name="Arcadi E."/>
            <person name="Crisafi F."/>
            <person name="Denaro R."/>
            <person name="La Spada G."/>
            <person name="Messina E."/>
            <person name="Smedile F."/>
            <person name="Toshchakov S.V."/>
            <person name="Shevchenko M.A."/>
            <person name="Golyshin P.N."/>
            <person name="Golyshina O.V."/>
            <person name="Ferrer M."/>
            <person name="Rohde M."/>
            <person name="Mushegian A."/>
            <person name="Sorokin D.Y."/>
            <person name="Giuliano L."/>
            <person name="Yakimov M.M."/>
        </authorList>
    </citation>
    <scope>NUCLEOTIDE SEQUENCE [LARGE SCALE GENOMIC DNA]</scope>
    <source>
        <strain evidence="2">LC1Nh</strain>
    </source>
</reference>
<dbReference type="GeneID" id="42364801"/>
<dbReference type="AlphaFoldDB" id="A0A5Q0UFF4"/>
<evidence type="ECO:0000313" key="1">
    <source>
        <dbReference type="EMBL" id="QGA80318.1"/>
    </source>
</evidence>
<sequence length="1019" mass="107325">MKNKKTILTLALIALTATVTASDYIIEDSNGDNLFVVNETGEKQIQNGNLYLNGNKITDQEGTLTLDGGNVEIPNGNLDISNNVKANSFNLKSSNYAIRYDSGTDSIQFRDTQNGDNELWIRRNGDVQIPNGNLNMNENRINNVGRLDLGWANLTDYPNGCGPEEAVRVIGDTLDCVSLDPSGSVGGGGEKGEIAFYIDGENITGSNNLYWNNSQTRLGLATSNPSATLDVNGDAQVNGQLNLKSNEITGITNLEGTNIVNNNQISSGAISKNKLSTNSVGINELDSTTAGDGLSGGSGSALSVNTGTGITTNSDKVQIDTTLVPRKNTDETITANQWTYQNDVQIRGNLDVWGNVQNTDVSNLNINGSLLPPSGYTDTFNVGSSSRRWKTGYFQDITLGNNAIDNSEITNTDITINANSGLSGGGTTNLGGSTGLSHADTSNIGNIDNSGGTIIQDLNFDGYGHVTGQNSYNLDNRYYTETESDSNFVDESGDTMTGPLNISDNEIEDARGISFSNNGDSGYIREYSGGALAINSQGNALRLQDDNSQLVSIESSLNMNSNLINNFFGSNCASDEVVESVNSDGTYNCKSITGTADDTYVNEGGDTMTGALDMSGNNVQNVGTINASTIQENGNDIGGLFVDESGDSMSGSLNMQGHHVDNLNYLDLNSEGQIQTDGTDAIRFDGSQNIEIPNGNLNIRNGGMISFTNDDYIGHEGNDIRMETGRNMRLVIDGEGGGESYHDLEVRNSNGDNLLDVSPNGNIQIPNGYLDMNSNDIRNLETPDSGTDAATKDYVDAQTGDAESGATQTLSQVLSEGNDAGSQAITSIGSGNIDIDGSGSGNIQLNNEEVRGGSITQSNNLIAGSYSTGESSVDGGDVWVENDVEVGGDIVGSGADVAEKINNESQLEPGTVVTISGNNSVDKTQGKHDRMVAGVVSTDPAMVMAKERDGVPIAMTGTVPVKVTMENGEIKPGDMLTTSSAAGKAMKCQDLTKCTGSIIGKALEPAEKTSKINMLISMS</sequence>
<protein>
    <submittedName>
        <fullName evidence="1">Uncharacterized protein</fullName>
    </submittedName>
</protein>
<dbReference type="KEGG" id="ncon:LC1Nh_0417"/>
<dbReference type="RefSeq" id="WP_153550057.1">
    <property type="nucleotide sequence ID" value="NZ_CP040089.1"/>
</dbReference>